<dbReference type="OrthoDB" id="2362516at2759"/>
<evidence type="ECO:0000256" key="1">
    <source>
        <dbReference type="SAM" id="SignalP"/>
    </source>
</evidence>
<feature type="chain" id="PRO_5040921727" evidence="1">
    <location>
        <begin position="20"/>
        <end position="121"/>
    </location>
</feature>
<dbReference type="EMBL" id="CAMKVN010000011">
    <property type="protein sequence ID" value="CAI2161692.1"/>
    <property type="molecule type" value="Genomic_DNA"/>
</dbReference>
<gene>
    <name evidence="2" type="ORF">FWILDA_LOCUS179</name>
</gene>
<evidence type="ECO:0000313" key="3">
    <source>
        <dbReference type="Proteomes" id="UP001153678"/>
    </source>
</evidence>
<sequence length="121" mass="13224">MKFFVTLALVLSCSISIFAQDELKTIRNENADKAVALFEQFKTFTVNTPCQPNDQACIDSSFAKCFTTLNDAGELVNVWSLDKCNAGLSCVVLPLVNSRGVSLVCATEQERLDRIAQARAA</sequence>
<keyword evidence="1" id="KW-0732">Signal</keyword>
<evidence type="ECO:0000313" key="2">
    <source>
        <dbReference type="EMBL" id="CAI2161692.1"/>
    </source>
</evidence>
<reference evidence="2" key="1">
    <citation type="submission" date="2022-08" db="EMBL/GenBank/DDBJ databases">
        <authorList>
            <person name="Kallberg Y."/>
            <person name="Tangrot J."/>
            <person name="Rosling A."/>
        </authorList>
    </citation>
    <scope>NUCLEOTIDE SEQUENCE</scope>
    <source>
        <strain evidence="2">Wild A</strain>
    </source>
</reference>
<organism evidence="2 3">
    <name type="scientific">Funneliformis geosporum</name>
    <dbReference type="NCBI Taxonomy" id="1117311"/>
    <lineage>
        <taxon>Eukaryota</taxon>
        <taxon>Fungi</taxon>
        <taxon>Fungi incertae sedis</taxon>
        <taxon>Mucoromycota</taxon>
        <taxon>Glomeromycotina</taxon>
        <taxon>Glomeromycetes</taxon>
        <taxon>Glomerales</taxon>
        <taxon>Glomeraceae</taxon>
        <taxon>Funneliformis</taxon>
    </lineage>
</organism>
<dbReference type="Proteomes" id="UP001153678">
    <property type="component" value="Unassembled WGS sequence"/>
</dbReference>
<name>A0A9W4S9H2_9GLOM</name>
<dbReference type="AlphaFoldDB" id="A0A9W4S9H2"/>
<comment type="caution">
    <text evidence="2">The sequence shown here is derived from an EMBL/GenBank/DDBJ whole genome shotgun (WGS) entry which is preliminary data.</text>
</comment>
<feature type="signal peptide" evidence="1">
    <location>
        <begin position="1"/>
        <end position="19"/>
    </location>
</feature>
<keyword evidence="3" id="KW-1185">Reference proteome</keyword>
<proteinExistence type="predicted"/>
<accession>A0A9W4S9H2</accession>
<protein>
    <submittedName>
        <fullName evidence="2">8614_t:CDS:1</fullName>
    </submittedName>
</protein>